<organism evidence="7 8">
    <name type="scientific">Aeoliella mucimassa</name>
    <dbReference type="NCBI Taxonomy" id="2527972"/>
    <lineage>
        <taxon>Bacteria</taxon>
        <taxon>Pseudomonadati</taxon>
        <taxon>Planctomycetota</taxon>
        <taxon>Planctomycetia</taxon>
        <taxon>Pirellulales</taxon>
        <taxon>Lacipirellulaceae</taxon>
        <taxon>Aeoliella</taxon>
    </lineage>
</organism>
<reference evidence="7 8" key="1">
    <citation type="submission" date="2019-02" db="EMBL/GenBank/DDBJ databases">
        <title>Deep-cultivation of Planctomycetes and their phenomic and genomic characterization uncovers novel biology.</title>
        <authorList>
            <person name="Wiegand S."/>
            <person name="Jogler M."/>
            <person name="Boedeker C."/>
            <person name="Pinto D."/>
            <person name="Vollmers J."/>
            <person name="Rivas-Marin E."/>
            <person name="Kohn T."/>
            <person name="Peeters S.H."/>
            <person name="Heuer A."/>
            <person name="Rast P."/>
            <person name="Oberbeckmann S."/>
            <person name="Bunk B."/>
            <person name="Jeske O."/>
            <person name="Meyerdierks A."/>
            <person name="Storesund J.E."/>
            <person name="Kallscheuer N."/>
            <person name="Luecker S."/>
            <person name="Lage O.M."/>
            <person name="Pohl T."/>
            <person name="Merkel B.J."/>
            <person name="Hornburger P."/>
            <person name="Mueller R.-W."/>
            <person name="Bruemmer F."/>
            <person name="Labrenz M."/>
            <person name="Spormann A.M."/>
            <person name="Op den Camp H."/>
            <person name="Overmann J."/>
            <person name="Amann R."/>
            <person name="Jetten M.S.M."/>
            <person name="Mascher T."/>
            <person name="Medema M.H."/>
            <person name="Devos D.P."/>
            <person name="Kaster A.-K."/>
            <person name="Ovreas L."/>
            <person name="Rohde M."/>
            <person name="Galperin M.Y."/>
            <person name="Jogler C."/>
        </authorList>
    </citation>
    <scope>NUCLEOTIDE SEQUENCE [LARGE SCALE GENOMIC DNA]</scope>
    <source>
        <strain evidence="7 8">Pan181</strain>
    </source>
</reference>
<feature type="transmembrane region" description="Helical" evidence="5">
    <location>
        <begin position="84"/>
        <end position="103"/>
    </location>
</feature>
<dbReference type="EMBL" id="CP036278">
    <property type="protein sequence ID" value="QDU56450.1"/>
    <property type="molecule type" value="Genomic_DNA"/>
</dbReference>
<evidence type="ECO:0000313" key="8">
    <source>
        <dbReference type="Proteomes" id="UP000315750"/>
    </source>
</evidence>
<evidence type="ECO:0000313" key="7">
    <source>
        <dbReference type="EMBL" id="QDU56450.1"/>
    </source>
</evidence>
<feature type="transmembrane region" description="Helical" evidence="5">
    <location>
        <begin position="403"/>
        <end position="424"/>
    </location>
</feature>
<dbReference type="InterPro" id="IPR051533">
    <property type="entry name" value="WaaL-like"/>
</dbReference>
<name>A0A518ANZ8_9BACT</name>
<dbReference type="GO" id="GO:0016020">
    <property type="term" value="C:membrane"/>
    <property type="evidence" value="ECO:0007669"/>
    <property type="project" value="UniProtKB-SubCell"/>
</dbReference>
<evidence type="ECO:0000256" key="5">
    <source>
        <dbReference type="SAM" id="Phobius"/>
    </source>
</evidence>
<evidence type="ECO:0000256" key="2">
    <source>
        <dbReference type="ARBA" id="ARBA00022692"/>
    </source>
</evidence>
<evidence type="ECO:0000259" key="6">
    <source>
        <dbReference type="Pfam" id="PF04932"/>
    </source>
</evidence>
<feature type="transmembrane region" description="Helical" evidence="5">
    <location>
        <begin position="243"/>
        <end position="260"/>
    </location>
</feature>
<dbReference type="KEGG" id="amuc:Pan181_26590"/>
<evidence type="ECO:0000256" key="3">
    <source>
        <dbReference type="ARBA" id="ARBA00022989"/>
    </source>
</evidence>
<feature type="transmembrane region" description="Helical" evidence="5">
    <location>
        <begin position="192"/>
        <end position="212"/>
    </location>
</feature>
<feature type="transmembrane region" description="Helical" evidence="5">
    <location>
        <begin position="267"/>
        <end position="289"/>
    </location>
</feature>
<feature type="transmembrane region" description="Helical" evidence="5">
    <location>
        <begin position="115"/>
        <end position="132"/>
    </location>
</feature>
<dbReference type="Proteomes" id="UP000315750">
    <property type="component" value="Chromosome"/>
</dbReference>
<protein>
    <submittedName>
        <fullName evidence="7">O-Antigen ligase</fullName>
    </submittedName>
</protein>
<keyword evidence="2 5" id="KW-0812">Transmembrane</keyword>
<feature type="transmembrane region" description="Helical" evidence="5">
    <location>
        <begin position="219"/>
        <end position="237"/>
    </location>
</feature>
<keyword evidence="8" id="KW-1185">Reference proteome</keyword>
<sequence length="475" mass="52941">MALIIVFAVLVALLWGAIAFRRFTPVGVAVATVAIGYVLGYEFWHLHLGPLPLTVDRLLLGVLVAALAMFAWQRKLVHWTPLTVDWAIFTLLGWLTVSCVLANVGSDADLPVSPFFRLLFSFWTPTLLYLAVRIAPPSTRTTTYVLAAFAALGTYLAVTACAEITQQWWAVFPKYITDPELGTHFGRARGPALNSVSLGNYLCLCFWATWTLRPRVRRSLQLVLLGCMGLMVLGILFTYTRSVWMGFALSAFVMLIAHTPREYRWPVAIGSSVCGALLLMVAWSFVLYLNREDSGSVSEHSVEQRTSFAYVSWKMWCDEPLAGVGFGRFFDKKLPYLSDRHQSFELESIRNLHHHNTFLGLVVETGLAGLAAYLAMLVGWIWIGYRMTFDESNSPAMRQMGRLLLAVLCVYLPSALFHDLTHIFQDQTFLFLIAGLALAVAEQHSPVAQPATMPNRVGFSSFTTTSHSKTGFHAP</sequence>
<dbReference type="RefSeq" id="WP_145247195.1">
    <property type="nucleotide sequence ID" value="NZ_CP036278.1"/>
</dbReference>
<dbReference type="OrthoDB" id="9806320at2"/>
<comment type="subcellular location">
    <subcellularLocation>
        <location evidence="1">Membrane</location>
        <topology evidence="1">Multi-pass membrane protein</topology>
    </subcellularLocation>
</comment>
<dbReference type="AlphaFoldDB" id="A0A518ANZ8"/>
<keyword evidence="7" id="KW-0436">Ligase</keyword>
<evidence type="ECO:0000256" key="1">
    <source>
        <dbReference type="ARBA" id="ARBA00004141"/>
    </source>
</evidence>
<dbReference type="PANTHER" id="PTHR37422">
    <property type="entry name" value="TEICHURONIC ACID BIOSYNTHESIS PROTEIN TUAE"/>
    <property type="match status" value="1"/>
</dbReference>
<feature type="transmembrane region" description="Helical" evidence="5">
    <location>
        <begin position="358"/>
        <end position="383"/>
    </location>
</feature>
<gene>
    <name evidence="7" type="ORF">Pan181_26590</name>
</gene>
<accession>A0A518ANZ8</accession>
<feature type="transmembrane region" description="Helical" evidence="5">
    <location>
        <begin position="144"/>
        <end position="172"/>
    </location>
</feature>
<keyword evidence="3 5" id="KW-1133">Transmembrane helix</keyword>
<dbReference type="Pfam" id="PF04932">
    <property type="entry name" value="Wzy_C"/>
    <property type="match status" value="1"/>
</dbReference>
<evidence type="ECO:0000256" key="4">
    <source>
        <dbReference type="ARBA" id="ARBA00023136"/>
    </source>
</evidence>
<proteinExistence type="predicted"/>
<dbReference type="PANTHER" id="PTHR37422:SF23">
    <property type="entry name" value="TEICHURONIC ACID BIOSYNTHESIS PROTEIN TUAE"/>
    <property type="match status" value="1"/>
</dbReference>
<dbReference type="InterPro" id="IPR007016">
    <property type="entry name" value="O-antigen_ligase-rel_domated"/>
</dbReference>
<feature type="domain" description="O-antigen ligase-related" evidence="6">
    <location>
        <begin position="228"/>
        <end position="374"/>
    </location>
</feature>
<keyword evidence="4 5" id="KW-0472">Membrane</keyword>
<feature type="transmembrane region" description="Helical" evidence="5">
    <location>
        <begin position="55"/>
        <end position="72"/>
    </location>
</feature>
<dbReference type="GO" id="GO:0016874">
    <property type="term" value="F:ligase activity"/>
    <property type="evidence" value="ECO:0007669"/>
    <property type="project" value="UniProtKB-KW"/>
</dbReference>